<proteinExistence type="predicted"/>
<organism evidence="1 2">
    <name type="scientific">Azospirillum oryzae</name>
    <dbReference type="NCBI Taxonomy" id="286727"/>
    <lineage>
        <taxon>Bacteria</taxon>
        <taxon>Pseudomonadati</taxon>
        <taxon>Pseudomonadota</taxon>
        <taxon>Alphaproteobacteria</taxon>
        <taxon>Rhodospirillales</taxon>
        <taxon>Azospirillaceae</taxon>
        <taxon>Azospirillum</taxon>
    </lineage>
</organism>
<accession>A0A6N1ATW9</accession>
<protein>
    <submittedName>
        <fullName evidence="1">Uncharacterized protein</fullName>
    </submittedName>
</protein>
<dbReference type="EMBL" id="CP054622">
    <property type="protein sequence ID" value="QKS54809.1"/>
    <property type="molecule type" value="Genomic_DNA"/>
</dbReference>
<evidence type="ECO:0000313" key="1">
    <source>
        <dbReference type="EMBL" id="QKS54809.1"/>
    </source>
</evidence>
<reference evidence="1 2" key="1">
    <citation type="submission" date="2020-06" db="EMBL/GenBank/DDBJ databases">
        <title>Complete genome of Azosprillum oryzae KACC14407.</title>
        <authorList>
            <person name="Kim M."/>
            <person name="Park Y.-J."/>
            <person name="Shin J.-H."/>
        </authorList>
    </citation>
    <scope>NUCLEOTIDE SEQUENCE [LARGE SCALE GENOMIC DNA]</scope>
    <source>
        <strain evidence="1 2">KACC 14407</strain>
        <plasmid evidence="1 2">unnamed7</plasmid>
    </source>
</reference>
<geneLocation type="plasmid" evidence="1 2">
    <name>unnamed7</name>
</geneLocation>
<keyword evidence="2" id="KW-1185">Reference proteome</keyword>
<evidence type="ECO:0000313" key="2">
    <source>
        <dbReference type="Proteomes" id="UP000509702"/>
    </source>
</evidence>
<dbReference type="AlphaFoldDB" id="A0A6N1ATW9"/>
<sequence>MAEPEKKVVLLTDLNGYGVDTLDHLAHLFNRASLHAIDRFFMLVRRRLRLLERPIAPTRRARRVWHGYAPYDPAMVGKCLDIFRVWYNWCFTGEDGLTPAEHLGVAKGKVRMEDIVYFDPDA</sequence>
<dbReference type="KEGG" id="aoz:HUE56_30405"/>
<keyword evidence="1" id="KW-0614">Plasmid</keyword>
<dbReference type="OrthoDB" id="9128325at2"/>
<gene>
    <name evidence="1" type="ORF">HUE56_30405</name>
</gene>
<dbReference type="RefSeq" id="WP_109155163.1">
    <property type="nucleotide sequence ID" value="NZ_BSOV01000001.1"/>
</dbReference>
<name>A0A6N1ATW9_9PROT</name>
<dbReference type="Proteomes" id="UP000509702">
    <property type="component" value="Plasmid unnamed7"/>
</dbReference>